<dbReference type="AlphaFoldDB" id="A0AA40G772"/>
<reference evidence="2" key="1">
    <citation type="submission" date="2021-10" db="EMBL/GenBank/DDBJ databases">
        <title>Melipona bicolor Genome sequencing and assembly.</title>
        <authorList>
            <person name="Araujo N.S."/>
            <person name="Arias M.C."/>
        </authorList>
    </citation>
    <scope>NUCLEOTIDE SEQUENCE</scope>
    <source>
        <strain evidence="2">USP_2M_L1-L4_2017</strain>
        <tissue evidence="2">Whole body</tissue>
    </source>
</reference>
<keyword evidence="1" id="KW-0812">Transmembrane</keyword>
<accession>A0AA40G772</accession>
<dbReference type="EMBL" id="JAHYIQ010000005">
    <property type="protein sequence ID" value="KAK1132331.1"/>
    <property type="molecule type" value="Genomic_DNA"/>
</dbReference>
<organism evidence="2 3">
    <name type="scientific">Melipona bicolor</name>
    <dbReference type="NCBI Taxonomy" id="60889"/>
    <lineage>
        <taxon>Eukaryota</taxon>
        <taxon>Metazoa</taxon>
        <taxon>Ecdysozoa</taxon>
        <taxon>Arthropoda</taxon>
        <taxon>Hexapoda</taxon>
        <taxon>Insecta</taxon>
        <taxon>Pterygota</taxon>
        <taxon>Neoptera</taxon>
        <taxon>Endopterygota</taxon>
        <taxon>Hymenoptera</taxon>
        <taxon>Apocrita</taxon>
        <taxon>Aculeata</taxon>
        <taxon>Apoidea</taxon>
        <taxon>Anthophila</taxon>
        <taxon>Apidae</taxon>
        <taxon>Melipona</taxon>
    </lineage>
</organism>
<keyword evidence="3" id="KW-1185">Reference proteome</keyword>
<feature type="transmembrane region" description="Helical" evidence="1">
    <location>
        <begin position="46"/>
        <end position="65"/>
    </location>
</feature>
<comment type="caution">
    <text evidence="2">The sequence shown here is derived from an EMBL/GenBank/DDBJ whole genome shotgun (WGS) entry which is preliminary data.</text>
</comment>
<keyword evidence="1" id="KW-0472">Membrane</keyword>
<keyword evidence="1" id="KW-1133">Transmembrane helix</keyword>
<proteinExistence type="predicted"/>
<gene>
    <name evidence="2" type="ORF">K0M31_016439</name>
</gene>
<dbReference type="Proteomes" id="UP001177670">
    <property type="component" value="Unassembled WGS sequence"/>
</dbReference>
<evidence type="ECO:0000256" key="1">
    <source>
        <dbReference type="SAM" id="Phobius"/>
    </source>
</evidence>
<name>A0AA40G772_9HYME</name>
<evidence type="ECO:0000313" key="2">
    <source>
        <dbReference type="EMBL" id="KAK1132331.1"/>
    </source>
</evidence>
<sequence length="217" mass="25673">MYTGGNLEPVQMICEVDWKECPKAIANYIWREIVTDVLDSLRNESIVWRVLAVISVCVILLRVIYLKAKRSNDTNIDKEILNKVGYKVEDLELKVNILTYKLQYGAWPLPHQVQKSNFRKNLRNLRLTLSNPNDRHNWIKHVLLSPRHKESYDFSYSKYYPSEHHLTELFDAKKKSMYPYLRQESLPVEYSSKSSKSSSDISLKYSHMSKLLFQTYY</sequence>
<protein>
    <submittedName>
        <fullName evidence="2">Uncharacterized protein</fullName>
    </submittedName>
</protein>
<evidence type="ECO:0000313" key="3">
    <source>
        <dbReference type="Proteomes" id="UP001177670"/>
    </source>
</evidence>